<accession>A0ABX7VD32</accession>
<reference evidence="1 2" key="1">
    <citation type="submission" date="2021-03" db="EMBL/GenBank/DDBJ databases">
        <title>Complete Genome Sequence Data of Xenorhabdus budapestensis strain C72, a Candidate Biological Control Agent, from China.</title>
        <authorList>
            <person name="LI B."/>
            <person name="WANG S."/>
            <person name="QIU D."/>
        </authorList>
    </citation>
    <scope>NUCLEOTIDE SEQUENCE [LARGE SCALE GENOMIC DNA]</scope>
    <source>
        <strain evidence="1 2">C-7-2</strain>
    </source>
</reference>
<proteinExistence type="predicted"/>
<protein>
    <recommendedName>
        <fullName evidence="3">GNAT family N-acetyltransferase</fullName>
    </recommendedName>
</protein>
<dbReference type="Gene3D" id="3.40.630.30">
    <property type="match status" value="1"/>
</dbReference>
<dbReference type="Proteomes" id="UP000665047">
    <property type="component" value="Chromosome"/>
</dbReference>
<organism evidence="1 2">
    <name type="scientific">Xenorhabdus budapestensis</name>
    <dbReference type="NCBI Taxonomy" id="290110"/>
    <lineage>
        <taxon>Bacteria</taxon>
        <taxon>Pseudomonadati</taxon>
        <taxon>Pseudomonadota</taxon>
        <taxon>Gammaproteobacteria</taxon>
        <taxon>Enterobacterales</taxon>
        <taxon>Morganellaceae</taxon>
        <taxon>Xenorhabdus</taxon>
    </lineage>
</organism>
<dbReference type="InterPro" id="IPR016181">
    <property type="entry name" value="Acyl_CoA_acyltransferase"/>
</dbReference>
<sequence>MQLLLNEMKQQTDCHKISVCYDEMSERHRKFYQHFGFTKVGCFDEYEEMLA</sequence>
<evidence type="ECO:0008006" key="3">
    <source>
        <dbReference type="Google" id="ProtNLM"/>
    </source>
</evidence>
<evidence type="ECO:0000313" key="1">
    <source>
        <dbReference type="EMBL" id="QTL38741.1"/>
    </source>
</evidence>
<dbReference type="SUPFAM" id="SSF55729">
    <property type="entry name" value="Acyl-CoA N-acyltransferases (Nat)"/>
    <property type="match status" value="1"/>
</dbReference>
<keyword evidence="2" id="KW-1185">Reference proteome</keyword>
<name>A0ABX7VD32_XENBU</name>
<gene>
    <name evidence="1" type="ORF">HGO23_12710</name>
</gene>
<dbReference type="EMBL" id="CP072455">
    <property type="protein sequence ID" value="QTL38741.1"/>
    <property type="molecule type" value="Genomic_DNA"/>
</dbReference>
<evidence type="ECO:0000313" key="2">
    <source>
        <dbReference type="Proteomes" id="UP000665047"/>
    </source>
</evidence>
<dbReference type="RefSeq" id="WP_209026861.1">
    <property type="nucleotide sequence ID" value="NZ_CAWNNJ010000001.1"/>
</dbReference>